<sequence length="556" mass="61714">MPSCKKVENQPRDLNTLDLVFDSQDLNATLAQQFLNNIYNYLPTGFNRISGDFLDAASGDAISSLANTPISYYNNGLVSSTTNPDGYFSNSYNGIHQINIFLANIDKVPVPTANPTRTITWKAEARFIRAFLYFELLKRYGGVPLIGDKINGLNDNLQLSRNTFAECVTYITTECDAVKGQLNLEPISATNLGRIPRGAAIALKNRLYLYAASPLFNGGGFESDATLKVLTGYPNNDPTRWQNVIASAEELINLGVYSLVQSGNAGYVNIFSQKQNSEVILAKQQINDFTLETVNAPVGYTVNNTQSAGRTSPTQDFVEAFPTISGLPITDPLSGYNAAAPYSNRDPRFNAIIFYNGSAWLNRSGGVQTFDGGLDRPNITSVNQTKTGYYLRKFLADNSTSSSYSAQSHNFVYFRYAEILLNYAEALNEVGRTEDAVQQLILIRKRAGIQAGSGSRYGIATGVNQAGLRTLMQQVDRRIELSFEEHRFWDLRRWKIAPTELNKTLRGIQITKNANGTYTYQTVPVTTITFQEKLYHMPIPYNETVTDANLKQNSGW</sequence>
<dbReference type="Gene3D" id="1.25.40.390">
    <property type="match status" value="1"/>
</dbReference>
<dbReference type="Proteomes" id="UP000645390">
    <property type="component" value="Unassembled WGS sequence"/>
</dbReference>
<dbReference type="SUPFAM" id="SSF48452">
    <property type="entry name" value="TPR-like"/>
    <property type="match status" value="1"/>
</dbReference>
<dbReference type="Pfam" id="PF07980">
    <property type="entry name" value="SusD_RagB"/>
    <property type="match status" value="1"/>
</dbReference>
<protein>
    <recommendedName>
        <fullName evidence="10">RagB/SusD family nutrient uptake outer membrane protein</fullName>
    </recommendedName>
</protein>
<evidence type="ECO:0000256" key="2">
    <source>
        <dbReference type="ARBA" id="ARBA00006275"/>
    </source>
</evidence>
<keyword evidence="3" id="KW-0732">Signal</keyword>
<keyword evidence="4" id="KW-0472">Membrane</keyword>
<comment type="caution">
    <text evidence="8">The sequence shown here is derived from an EMBL/GenBank/DDBJ whole genome shotgun (WGS) entry which is preliminary data.</text>
</comment>
<evidence type="ECO:0000256" key="4">
    <source>
        <dbReference type="ARBA" id="ARBA00023136"/>
    </source>
</evidence>
<accession>A0ABQ2BGU9</accession>
<evidence type="ECO:0000256" key="1">
    <source>
        <dbReference type="ARBA" id="ARBA00004442"/>
    </source>
</evidence>
<dbReference type="Pfam" id="PF14322">
    <property type="entry name" value="SusD-like_3"/>
    <property type="match status" value="1"/>
</dbReference>
<dbReference type="InterPro" id="IPR012944">
    <property type="entry name" value="SusD_RagB_dom"/>
</dbReference>
<feature type="domain" description="RagB/SusD" evidence="6">
    <location>
        <begin position="289"/>
        <end position="556"/>
    </location>
</feature>
<organism evidence="8 9">
    <name type="scientific">Pedobacter mendelii</name>
    <dbReference type="NCBI Taxonomy" id="1908240"/>
    <lineage>
        <taxon>Bacteria</taxon>
        <taxon>Pseudomonadati</taxon>
        <taxon>Bacteroidota</taxon>
        <taxon>Sphingobacteriia</taxon>
        <taxon>Sphingobacteriales</taxon>
        <taxon>Sphingobacteriaceae</taxon>
        <taxon>Pedobacter</taxon>
    </lineage>
</organism>
<evidence type="ECO:0000313" key="9">
    <source>
        <dbReference type="Proteomes" id="UP000645390"/>
    </source>
</evidence>
<evidence type="ECO:0008006" key="10">
    <source>
        <dbReference type="Google" id="ProtNLM"/>
    </source>
</evidence>
<evidence type="ECO:0000313" key="8">
    <source>
        <dbReference type="EMBL" id="GGI23722.1"/>
    </source>
</evidence>
<evidence type="ECO:0000256" key="5">
    <source>
        <dbReference type="ARBA" id="ARBA00023237"/>
    </source>
</evidence>
<dbReference type="InterPro" id="IPR033985">
    <property type="entry name" value="SusD-like_N"/>
</dbReference>
<dbReference type="EMBL" id="BMDJ01000002">
    <property type="protein sequence ID" value="GGI23722.1"/>
    <property type="molecule type" value="Genomic_DNA"/>
</dbReference>
<feature type="domain" description="SusD-like N-terminal" evidence="7">
    <location>
        <begin position="44"/>
        <end position="209"/>
    </location>
</feature>
<comment type="subcellular location">
    <subcellularLocation>
        <location evidence="1">Cell outer membrane</location>
    </subcellularLocation>
</comment>
<keyword evidence="5" id="KW-0998">Cell outer membrane</keyword>
<evidence type="ECO:0000259" key="7">
    <source>
        <dbReference type="Pfam" id="PF14322"/>
    </source>
</evidence>
<comment type="similarity">
    <text evidence="2">Belongs to the SusD family.</text>
</comment>
<name>A0ABQ2BGU9_9SPHI</name>
<reference evidence="9" key="1">
    <citation type="journal article" date="2019" name="Int. J. Syst. Evol. Microbiol.">
        <title>The Global Catalogue of Microorganisms (GCM) 10K type strain sequencing project: providing services to taxonomists for standard genome sequencing and annotation.</title>
        <authorList>
            <consortium name="The Broad Institute Genomics Platform"/>
            <consortium name="The Broad Institute Genome Sequencing Center for Infectious Disease"/>
            <person name="Wu L."/>
            <person name="Ma J."/>
        </authorList>
    </citation>
    <scope>NUCLEOTIDE SEQUENCE [LARGE SCALE GENOMIC DNA]</scope>
    <source>
        <strain evidence="9">CCM 8939</strain>
    </source>
</reference>
<proteinExistence type="inferred from homology"/>
<gene>
    <name evidence="8" type="ORF">GCM10008119_09080</name>
</gene>
<dbReference type="CDD" id="cd08977">
    <property type="entry name" value="SusD"/>
    <property type="match status" value="1"/>
</dbReference>
<evidence type="ECO:0000259" key="6">
    <source>
        <dbReference type="Pfam" id="PF07980"/>
    </source>
</evidence>
<evidence type="ECO:0000256" key="3">
    <source>
        <dbReference type="ARBA" id="ARBA00022729"/>
    </source>
</evidence>
<keyword evidence="9" id="KW-1185">Reference proteome</keyword>
<dbReference type="InterPro" id="IPR011990">
    <property type="entry name" value="TPR-like_helical_dom_sf"/>
</dbReference>